<sequence length="925" mass="100101">MGAVPPECHFQLGLLLCVLQLSTIAWAETLLIKGGTVVNADHQYVADVLVKDGLIESVAANIKAPKRSRVVDATGKYVMPGGIDPHTHLDAEMGWGSKAEIISTDDFYSGQAAALAGGTTMIIDFALPINGDLAAGFERYKRVSKKSVMDHGFHMAVTTWNEKVSADMGKLSKEGINSFKFFLAYKGSLAVTDDQLIYGFRRSKELGALPIVHCENAAALVEAQQITFDSGFTGPEGHYISRPAVFEDEGTARALRLAQYVNVPVYIVHVMSGGAVAEIAAAKTRGQRVVGEAVASGFGADEAKIWDPDFKVAAQYVMSPPIRNKEHQRQIKAGLAGGVLSIVATDHAPFNSTHKRAGLHDFRKIPNGVNGIEERLHVAWDELVVPGLITPSAFVGLVSTSVAKTYNAYPRKGLIAPGSDADIIVFDPEVRHTISASTHHSRMDTNIYEGREVKGKVVVTISRGKVVWENDKLDIQEGAGRFVKLPVGGPLFEGLDALDAASVASNYPYGTPGQPVVRNLGTSASKDELHSWTNDFSLNPVDLEVSANKRTPVCRAQGHPSSLPFLSACRLFLGMPQQACTREPGSQQTTIQVDLSCSESGEDLSNSFDSPCWTFAERDTNRISARAYTPPIAMEDVMTILGEDNMQIVSALLADEGQYHVTSDYMDAGTGIGPEHRHFLVSWMMTAAACHNFGAFTCALAVNLLDRFMAAQRANDGELWTLQLAAVACLSIAAKMEEGVFPDNIALFQVAIPWERPFEARHIKSMELVVLATLEWRVAAVTAASFLDRLLLGAFEAATLDDPSALHAARSKSMGLLARTLPEERYLDFRPSTVAAASILVAMRMYCTDQALQAAEAYIVNLIAQVEECQGALAEDFIGDRESSPSSPYRDELFEKGGASNPTPTSVLQLEEALSGDLSAHRERW</sequence>
<dbReference type="Pfam" id="PF01979">
    <property type="entry name" value="Amidohydro_1"/>
    <property type="match status" value="1"/>
</dbReference>
<evidence type="ECO:0000256" key="2">
    <source>
        <dbReference type="ARBA" id="ARBA00008829"/>
    </source>
</evidence>
<proteinExistence type="inferred from homology"/>
<dbReference type="PANTHER" id="PTHR11647:SF1">
    <property type="entry name" value="COLLAPSIN RESPONSE MEDIATOR PROTEIN"/>
    <property type="match status" value="1"/>
</dbReference>
<dbReference type="InterPro" id="IPR036915">
    <property type="entry name" value="Cyclin-like_sf"/>
</dbReference>
<feature type="domain" description="Cyclin-like" evidence="11">
    <location>
        <begin position="682"/>
        <end position="772"/>
    </location>
</feature>
<dbReference type="SUPFAM" id="SSF51338">
    <property type="entry name" value="Composite domain of metallo-dependent hydrolases"/>
    <property type="match status" value="1"/>
</dbReference>
<dbReference type="PANTHER" id="PTHR11647">
    <property type="entry name" value="HYDRANTOINASE/DIHYDROPYRIMIDINASE FAMILY MEMBER"/>
    <property type="match status" value="1"/>
</dbReference>
<dbReference type="Gene3D" id="1.10.472.10">
    <property type="entry name" value="Cyclin-like"/>
    <property type="match status" value="2"/>
</dbReference>
<evidence type="ECO:0000256" key="1">
    <source>
        <dbReference type="ARBA" id="ARBA00001947"/>
    </source>
</evidence>
<evidence type="ECO:0000256" key="7">
    <source>
        <dbReference type="ARBA" id="ARBA00039113"/>
    </source>
</evidence>
<dbReference type="Gene3D" id="3.20.20.140">
    <property type="entry name" value="Metal-dependent hydrolases"/>
    <property type="match status" value="1"/>
</dbReference>
<keyword evidence="14" id="KW-1185">Reference proteome</keyword>
<dbReference type="InterPro" id="IPR011778">
    <property type="entry name" value="Hydantoinase/dihydroPyrase"/>
</dbReference>
<feature type="compositionally biased region" description="Basic and acidic residues" evidence="9">
    <location>
        <begin position="878"/>
        <end position="895"/>
    </location>
</feature>
<evidence type="ECO:0000256" key="5">
    <source>
        <dbReference type="ARBA" id="ARBA00023127"/>
    </source>
</evidence>
<dbReference type="CDD" id="cd01314">
    <property type="entry name" value="D-HYD"/>
    <property type="match status" value="1"/>
</dbReference>
<gene>
    <name evidence="13" type="ORF">WJX75_007436</name>
</gene>
<organism evidence="13 14">
    <name type="scientific">Coccomyxa subellipsoidea</name>
    <dbReference type="NCBI Taxonomy" id="248742"/>
    <lineage>
        <taxon>Eukaryota</taxon>
        <taxon>Viridiplantae</taxon>
        <taxon>Chlorophyta</taxon>
        <taxon>core chlorophytes</taxon>
        <taxon>Trebouxiophyceae</taxon>
        <taxon>Trebouxiophyceae incertae sedis</taxon>
        <taxon>Coccomyxaceae</taxon>
        <taxon>Coccomyxa</taxon>
    </lineage>
</organism>
<dbReference type="SUPFAM" id="SSF51556">
    <property type="entry name" value="Metallo-dependent hydrolases"/>
    <property type="match status" value="1"/>
</dbReference>
<evidence type="ECO:0000313" key="13">
    <source>
        <dbReference type="EMBL" id="KAK9907642.1"/>
    </source>
</evidence>
<dbReference type="InterPro" id="IPR032466">
    <property type="entry name" value="Metal_Hydrolase"/>
</dbReference>
<evidence type="ECO:0000256" key="10">
    <source>
        <dbReference type="SAM" id="SignalP"/>
    </source>
</evidence>
<dbReference type="InterPro" id="IPR006680">
    <property type="entry name" value="Amidohydro-rel"/>
</dbReference>
<feature type="domain" description="Cyclin C-terminal" evidence="12">
    <location>
        <begin position="781"/>
        <end position="905"/>
    </location>
</feature>
<comment type="similarity">
    <text evidence="2">Belongs to the metallo-dependent hydrolases superfamily. Hydantoinase/dihydropyrimidinase family.</text>
</comment>
<evidence type="ECO:0000259" key="12">
    <source>
        <dbReference type="SMART" id="SM01332"/>
    </source>
</evidence>
<dbReference type="EMBL" id="JALJOT010000009">
    <property type="protein sequence ID" value="KAK9907642.1"/>
    <property type="molecule type" value="Genomic_DNA"/>
</dbReference>
<feature type="chain" id="PRO_5046853590" description="dihydropyrimidinase" evidence="10">
    <location>
        <begin position="28"/>
        <end position="925"/>
    </location>
</feature>
<accession>A0ABR2YMG8</accession>
<dbReference type="InterPro" id="IPR004367">
    <property type="entry name" value="Cyclin_C-dom"/>
</dbReference>
<dbReference type="Pfam" id="PF00134">
    <property type="entry name" value="Cyclin_N"/>
    <property type="match status" value="1"/>
</dbReference>
<evidence type="ECO:0000256" key="9">
    <source>
        <dbReference type="SAM" id="MobiDB-lite"/>
    </source>
</evidence>
<reference evidence="13 14" key="1">
    <citation type="journal article" date="2024" name="Nat. Commun.">
        <title>Phylogenomics reveals the evolutionary origins of lichenization in chlorophyte algae.</title>
        <authorList>
            <person name="Puginier C."/>
            <person name="Libourel C."/>
            <person name="Otte J."/>
            <person name="Skaloud P."/>
            <person name="Haon M."/>
            <person name="Grisel S."/>
            <person name="Petersen M."/>
            <person name="Berrin J.G."/>
            <person name="Delaux P.M."/>
            <person name="Dal Grande F."/>
            <person name="Keller J."/>
        </authorList>
    </citation>
    <scope>NUCLEOTIDE SEQUENCE [LARGE SCALE GENOMIC DNA]</scope>
    <source>
        <strain evidence="13 14">SAG 216-7</strain>
    </source>
</reference>
<dbReference type="SUPFAM" id="SSF47954">
    <property type="entry name" value="Cyclin-like"/>
    <property type="match status" value="1"/>
</dbReference>
<evidence type="ECO:0000259" key="11">
    <source>
        <dbReference type="SMART" id="SM00385"/>
    </source>
</evidence>
<keyword evidence="3" id="KW-0479">Metal-binding</keyword>
<evidence type="ECO:0000256" key="4">
    <source>
        <dbReference type="ARBA" id="ARBA00022801"/>
    </source>
</evidence>
<dbReference type="NCBIfam" id="TIGR02033">
    <property type="entry name" value="D-hydantoinase"/>
    <property type="match status" value="1"/>
</dbReference>
<keyword evidence="5 8" id="KW-0195">Cyclin</keyword>
<feature type="signal peptide" evidence="10">
    <location>
        <begin position="1"/>
        <end position="27"/>
    </location>
</feature>
<dbReference type="Pfam" id="PF02984">
    <property type="entry name" value="Cyclin_C"/>
    <property type="match status" value="1"/>
</dbReference>
<evidence type="ECO:0000256" key="8">
    <source>
        <dbReference type="RuleBase" id="RU000383"/>
    </source>
</evidence>
<feature type="region of interest" description="Disordered" evidence="9">
    <location>
        <begin position="877"/>
        <end position="905"/>
    </location>
</feature>
<comment type="similarity">
    <text evidence="8">Belongs to the cyclin family.</text>
</comment>
<dbReference type="InterPro" id="IPR013763">
    <property type="entry name" value="Cyclin-like_dom"/>
</dbReference>
<evidence type="ECO:0000313" key="14">
    <source>
        <dbReference type="Proteomes" id="UP001491310"/>
    </source>
</evidence>
<dbReference type="EC" id="3.5.2.2" evidence="7"/>
<dbReference type="SMART" id="SM01332">
    <property type="entry name" value="Cyclin_C"/>
    <property type="match status" value="1"/>
</dbReference>
<dbReference type="InterPro" id="IPR050378">
    <property type="entry name" value="Metallo-dep_Hydrolases_sf"/>
</dbReference>
<feature type="domain" description="Cyclin-like" evidence="11">
    <location>
        <begin position="789"/>
        <end position="875"/>
    </location>
</feature>
<protein>
    <recommendedName>
        <fullName evidence="7">dihydropyrimidinase</fullName>
        <ecNumber evidence="7">3.5.2.2</ecNumber>
    </recommendedName>
</protein>
<evidence type="ECO:0000256" key="3">
    <source>
        <dbReference type="ARBA" id="ARBA00022723"/>
    </source>
</evidence>
<evidence type="ECO:0000256" key="6">
    <source>
        <dbReference type="ARBA" id="ARBA00036696"/>
    </source>
</evidence>
<name>A0ABR2YMG8_9CHLO</name>
<dbReference type="InterPro" id="IPR011059">
    <property type="entry name" value="Metal-dep_hydrolase_composite"/>
</dbReference>
<keyword evidence="4" id="KW-0378">Hydrolase</keyword>
<dbReference type="InterPro" id="IPR006671">
    <property type="entry name" value="Cyclin_N"/>
</dbReference>
<dbReference type="Gene3D" id="2.30.40.10">
    <property type="entry name" value="Urease, subunit C, domain 1"/>
    <property type="match status" value="1"/>
</dbReference>
<comment type="cofactor">
    <cofactor evidence="1">
        <name>Zn(2+)</name>
        <dbReference type="ChEBI" id="CHEBI:29105"/>
    </cofactor>
</comment>
<comment type="caution">
    <text evidence="13">The sequence shown here is derived from an EMBL/GenBank/DDBJ whole genome shotgun (WGS) entry which is preliminary data.</text>
</comment>
<keyword evidence="10" id="KW-0732">Signal</keyword>
<dbReference type="SMART" id="SM00385">
    <property type="entry name" value="CYCLIN"/>
    <property type="match status" value="2"/>
</dbReference>
<comment type="catalytic activity">
    <reaction evidence="6">
        <text>5,6-dihydrouracil + H2O = 3-(carbamoylamino)propanoate + H(+)</text>
        <dbReference type="Rhea" id="RHEA:16121"/>
        <dbReference type="ChEBI" id="CHEBI:11892"/>
        <dbReference type="ChEBI" id="CHEBI:15377"/>
        <dbReference type="ChEBI" id="CHEBI:15378"/>
        <dbReference type="ChEBI" id="CHEBI:15901"/>
        <dbReference type="EC" id="3.5.2.2"/>
    </reaction>
</comment>
<dbReference type="Proteomes" id="UP001491310">
    <property type="component" value="Unassembled WGS sequence"/>
</dbReference>